<feature type="transmembrane region" description="Helical" evidence="8">
    <location>
        <begin position="91"/>
        <end position="113"/>
    </location>
</feature>
<feature type="transmembrane region" description="Helical" evidence="8">
    <location>
        <begin position="373"/>
        <end position="395"/>
    </location>
</feature>
<feature type="transmembrane region" description="Helical" evidence="8">
    <location>
        <begin position="795"/>
        <end position="818"/>
    </location>
</feature>
<proteinExistence type="predicted"/>
<reference evidence="10 11" key="1">
    <citation type="submission" date="2021-01" db="EMBL/GenBank/DDBJ databases">
        <title>Whole genome shotgun sequence of Catellatospora citrea NBRC 14495.</title>
        <authorList>
            <person name="Komaki H."/>
            <person name="Tamura T."/>
        </authorList>
    </citation>
    <scope>NUCLEOTIDE SEQUENCE [LARGE SCALE GENOMIC DNA]</scope>
    <source>
        <strain evidence="10 11">NBRC 14495</strain>
    </source>
</reference>
<organism evidence="10 11">
    <name type="scientific">Catellatospora citrea</name>
    <dbReference type="NCBI Taxonomy" id="53366"/>
    <lineage>
        <taxon>Bacteria</taxon>
        <taxon>Bacillati</taxon>
        <taxon>Actinomycetota</taxon>
        <taxon>Actinomycetes</taxon>
        <taxon>Micromonosporales</taxon>
        <taxon>Micromonosporaceae</taxon>
        <taxon>Catellatospora</taxon>
    </lineage>
</organism>
<dbReference type="GO" id="GO:0004222">
    <property type="term" value="F:metalloendopeptidase activity"/>
    <property type="evidence" value="ECO:0007669"/>
    <property type="project" value="InterPro"/>
</dbReference>
<comment type="cofactor">
    <cofactor evidence="1">
        <name>Zn(2+)</name>
        <dbReference type="ChEBI" id="CHEBI:29105"/>
    </cofactor>
</comment>
<name>A0A8J3P208_9ACTN</name>
<keyword evidence="5" id="KW-0862">Zinc</keyword>
<feature type="transmembrane region" description="Helical" evidence="8">
    <location>
        <begin position="670"/>
        <end position="693"/>
    </location>
</feature>
<keyword evidence="11" id="KW-1185">Reference proteome</keyword>
<dbReference type="AlphaFoldDB" id="A0A8J3P208"/>
<dbReference type="EMBL" id="BONH01000017">
    <property type="protein sequence ID" value="GIF98900.1"/>
    <property type="molecule type" value="Genomic_DNA"/>
</dbReference>
<keyword evidence="8" id="KW-1133">Transmembrane helix</keyword>
<accession>A0A8J3P208</accession>
<gene>
    <name evidence="10" type="ORF">Cci01nite_39940</name>
</gene>
<feature type="transmembrane region" description="Helical" evidence="8">
    <location>
        <begin position="21"/>
        <end position="41"/>
    </location>
</feature>
<evidence type="ECO:0000256" key="5">
    <source>
        <dbReference type="ARBA" id="ARBA00022833"/>
    </source>
</evidence>
<sequence length="825" mass="86914">MSTDIRNPDTAAVRLPSDLTVRFFVLLLLILGSTASIYGHMWLVLAGGENEQCPSVADIARVTGINAVTAEQLRGSTLMLLACGRPFTQGLLQAALAGTALVLVTAWVSYRLLPYWKMRYDSRLRDLVRQRLTMRRPRRSGLVPVEQSRHADAVARLQALAGQLGLDPPPHFLASRYASGELVFGTRNTAYVKLSDRLLDKRSTLASAFDAVVLHELAHVRNRDNRATYLTVTLFRSFVGLALLPYVLVVLLPRTPAGAAGVRIGGLRSASTDLHVVLAVAILTGLVVLTRAALLRAREINADLTAARHDPHGLLRTVFGPAAAVGADGASEPSRAGRRWRRPGWLSNHPTPRQRLRALDDPGTVGAVDAVQLFVAGVAVSALTANVTLLAWHAMVASPLGRGLPSVFLVILLVAVVNAFSAGVIAWFATTVMWRQQLSSGHARTSRALGYSVVMAAGLLVGEPLSMTFANAGVWAVFGGVGNRPLVGSAMAALTLVAVMAMVFVWSGENAAVLLARVRNSHRSASVASTVVAALGVLPVLTLWWLMHLQDMIATVHLGSRELAEQMGAAYWDGPAGPWLQAVYLPVQLLAAVPGAGAVIVGCCLFTAVASLWRRLPGHLDRQADSPVRVGAVAGWGLAWAAVVIGGALLFTVWLHARFDDLNTVPRADLISYLCDALVAMAAVGGAAAALCVRDRRATVKLVASAVTAGVVSLFAPVFVLAGGCGISGVAACAGRVPADYAGVIYGYAAPRLLIKTLVLAMFAVAVSAGIARLRRHLAGAQYPVPPAVAAPPGVASRVTAAAALLFLGATLVMWTYYGAVFLTG</sequence>
<evidence type="ECO:0000256" key="7">
    <source>
        <dbReference type="SAM" id="MobiDB-lite"/>
    </source>
</evidence>
<keyword evidence="4" id="KW-0378">Hydrolase</keyword>
<feature type="transmembrane region" description="Helical" evidence="8">
    <location>
        <begin position="274"/>
        <end position="294"/>
    </location>
</feature>
<evidence type="ECO:0000313" key="10">
    <source>
        <dbReference type="EMBL" id="GIF98900.1"/>
    </source>
</evidence>
<comment type="caution">
    <text evidence="10">The sequence shown here is derived from an EMBL/GenBank/DDBJ whole genome shotgun (WGS) entry which is preliminary data.</text>
</comment>
<dbReference type="GO" id="GO:0046872">
    <property type="term" value="F:metal ion binding"/>
    <property type="evidence" value="ECO:0007669"/>
    <property type="project" value="UniProtKB-KW"/>
</dbReference>
<evidence type="ECO:0000256" key="6">
    <source>
        <dbReference type="ARBA" id="ARBA00023049"/>
    </source>
</evidence>
<keyword evidence="2" id="KW-0645">Protease</keyword>
<feature type="transmembrane region" description="Helical" evidence="8">
    <location>
        <begin position="486"/>
        <end position="506"/>
    </location>
</feature>
<feature type="transmembrane region" description="Helical" evidence="8">
    <location>
        <begin position="589"/>
        <end position="613"/>
    </location>
</feature>
<protein>
    <recommendedName>
        <fullName evidence="9">Peptidase M48 domain-containing protein</fullName>
    </recommendedName>
</protein>
<keyword evidence="3" id="KW-0479">Metal-binding</keyword>
<feature type="transmembrane region" description="Helical" evidence="8">
    <location>
        <begin position="229"/>
        <end position="254"/>
    </location>
</feature>
<feature type="transmembrane region" description="Helical" evidence="8">
    <location>
        <begin position="753"/>
        <end position="774"/>
    </location>
</feature>
<keyword evidence="6" id="KW-0482">Metalloprotease</keyword>
<evidence type="ECO:0000256" key="4">
    <source>
        <dbReference type="ARBA" id="ARBA00022801"/>
    </source>
</evidence>
<feature type="domain" description="Peptidase M48" evidence="9">
    <location>
        <begin position="184"/>
        <end position="361"/>
    </location>
</feature>
<evidence type="ECO:0000256" key="3">
    <source>
        <dbReference type="ARBA" id="ARBA00022723"/>
    </source>
</evidence>
<dbReference type="GO" id="GO:0006508">
    <property type="term" value="P:proteolysis"/>
    <property type="evidence" value="ECO:0007669"/>
    <property type="project" value="UniProtKB-KW"/>
</dbReference>
<dbReference type="Pfam" id="PF01435">
    <property type="entry name" value="Peptidase_M48"/>
    <property type="match status" value="1"/>
</dbReference>
<evidence type="ECO:0000256" key="8">
    <source>
        <dbReference type="SAM" id="Phobius"/>
    </source>
</evidence>
<dbReference type="InterPro" id="IPR001915">
    <property type="entry name" value="Peptidase_M48"/>
</dbReference>
<feature type="transmembrane region" description="Helical" evidence="8">
    <location>
        <begin position="407"/>
        <end position="428"/>
    </location>
</feature>
<keyword evidence="8" id="KW-0472">Membrane</keyword>
<evidence type="ECO:0000259" key="9">
    <source>
        <dbReference type="Pfam" id="PF01435"/>
    </source>
</evidence>
<dbReference type="Proteomes" id="UP000659904">
    <property type="component" value="Unassembled WGS sequence"/>
</dbReference>
<evidence type="ECO:0000256" key="2">
    <source>
        <dbReference type="ARBA" id="ARBA00022670"/>
    </source>
</evidence>
<feature type="transmembrane region" description="Helical" evidence="8">
    <location>
        <begin position="633"/>
        <end position="655"/>
    </location>
</feature>
<dbReference type="Gene3D" id="3.30.2010.10">
    <property type="entry name" value="Metalloproteases ('zincins'), catalytic domain"/>
    <property type="match status" value="1"/>
</dbReference>
<evidence type="ECO:0000313" key="11">
    <source>
        <dbReference type="Proteomes" id="UP000659904"/>
    </source>
</evidence>
<feature type="region of interest" description="Disordered" evidence="7">
    <location>
        <begin position="326"/>
        <end position="347"/>
    </location>
</feature>
<keyword evidence="8" id="KW-0812">Transmembrane</keyword>
<feature type="transmembrane region" description="Helical" evidence="8">
    <location>
        <begin position="448"/>
        <end position="466"/>
    </location>
</feature>
<feature type="transmembrane region" description="Helical" evidence="8">
    <location>
        <begin position="527"/>
        <end position="547"/>
    </location>
</feature>
<dbReference type="RefSeq" id="WP_120320392.1">
    <property type="nucleotide sequence ID" value="NZ_BONH01000017.1"/>
</dbReference>
<evidence type="ECO:0000256" key="1">
    <source>
        <dbReference type="ARBA" id="ARBA00001947"/>
    </source>
</evidence>
<dbReference type="CDD" id="cd07329">
    <property type="entry name" value="M56_like"/>
    <property type="match status" value="1"/>
</dbReference>